<dbReference type="EMBL" id="BAABME010022765">
    <property type="protein sequence ID" value="GAA0166556.1"/>
    <property type="molecule type" value="Genomic_DNA"/>
</dbReference>
<name>A0AAV3QTH1_LITER</name>
<comment type="caution">
    <text evidence="1">The sequence shown here is derived from an EMBL/GenBank/DDBJ whole genome shotgun (WGS) entry which is preliminary data.</text>
</comment>
<sequence>MNKLSLLELRGDFFKGNYNVNDSQPFGQLGNKLRWFSWSKYPGEYLPKKFHPMNLVRLLMEDSQIKETPDFSHMPSLEWIYFDKYQHLCCLKLHQLRKKVPHEILQAFSEWKLMSNMLRKREKPFKVCIPRWQILSWFQYQFSKRSVTMFLQPLFEWYTDELRGFVISGINADFEHESVWPTYDRLYNYQVERSPGSLHIVVVYIPIDSIIRDIGDWEGENECTLLKLKSRRYVCTEMVETSPRWGLILVYSKGEVNEVDPHQLIIVTEYDIPDQDHGTFRVKLAGSTC</sequence>
<evidence type="ECO:0000313" key="1">
    <source>
        <dbReference type="EMBL" id="GAA0166556.1"/>
    </source>
</evidence>
<protein>
    <submittedName>
        <fullName evidence="1">Uncharacterized protein</fullName>
    </submittedName>
</protein>
<keyword evidence="2" id="KW-1185">Reference proteome</keyword>
<dbReference type="Proteomes" id="UP001454036">
    <property type="component" value="Unassembled WGS sequence"/>
</dbReference>
<reference evidence="1 2" key="1">
    <citation type="submission" date="2024-01" db="EMBL/GenBank/DDBJ databases">
        <title>The complete chloroplast genome sequence of Lithospermum erythrorhizon: insights into the phylogenetic relationship among Boraginaceae species and the maternal lineages of purple gromwells.</title>
        <authorList>
            <person name="Okada T."/>
            <person name="Watanabe K."/>
        </authorList>
    </citation>
    <scope>NUCLEOTIDE SEQUENCE [LARGE SCALE GENOMIC DNA]</scope>
</reference>
<accession>A0AAV3QTH1</accession>
<evidence type="ECO:0000313" key="2">
    <source>
        <dbReference type="Proteomes" id="UP001454036"/>
    </source>
</evidence>
<proteinExistence type="predicted"/>
<organism evidence="1 2">
    <name type="scientific">Lithospermum erythrorhizon</name>
    <name type="common">Purple gromwell</name>
    <name type="synonym">Lithospermum officinale var. erythrorhizon</name>
    <dbReference type="NCBI Taxonomy" id="34254"/>
    <lineage>
        <taxon>Eukaryota</taxon>
        <taxon>Viridiplantae</taxon>
        <taxon>Streptophyta</taxon>
        <taxon>Embryophyta</taxon>
        <taxon>Tracheophyta</taxon>
        <taxon>Spermatophyta</taxon>
        <taxon>Magnoliopsida</taxon>
        <taxon>eudicotyledons</taxon>
        <taxon>Gunneridae</taxon>
        <taxon>Pentapetalae</taxon>
        <taxon>asterids</taxon>
        <taxon>lamiids</taxon>
        <taxon>Boraginales</taxon>
        <taxon>Boraginaceae</taxon>
        <taxon>Boraginoideae</taxon>
        <taxon>Lithospermeae</taxon>
        <taxon>Lithospermum</taxon>
    </lineage>
</organism>
<dbReference type="AlphaFoldDB" id="A0AAV3QTH1"/>
<gene>
    <name evidence="1" type="ORF">LIER_40211</name>
</gene>